<feature type="compositionally biased region" description="Basic and acidic residues" evidence="1">
    <location>
        <begin position="238"/>
        <end position="249"/>
    </location>
</feature>
<keyword evidence="3" id="KW-1185">Reference proteome</keyword>
<evidence type="ECO:0000313" key="3">
    <source>
        <dbReference type="Proteomes" id="UP000326396"/>
    </source>
</evidence>
<feature type="compositionally biased region" description="Acidic residues" evidence="1">
    <location>
        <begin position="103"/>
        <end position="113"/>
    </location>
</feature>
<dbReference type="OrthoDB" id="1837549at2759"/>
<feature type="compositionally biased region" description="Acidic residues" evidence="1">
    <location>
        <begin position="207"/>
        <end position="237"/>
    </location>
</feature>
<dbReference type="EMBL" id="SZYD01000015">
    <property type="protein sequence ID" value="KAD3640168.1"/>
    <property type="molecule type" value="Genomic_DNA"/>
</dbReference>
<sequence>MKENVILKGDKKFPMYPRFLQQIIDAQVPDLPKINADIVRLEHMNDTTLNRVLSYRGKERKPATRSLFGHLSRPDYRAPAGRRWRHNDSDSDVEDIVVPVGGDDSDGGDDGDDAGVSGAGGGESSVIVSTAATSSVVMSVGTGNITTATDVSMVDVSGVVAGSDAGVSTAQEEDIDVDSLLELDFLATTTATTSVSLDATVPHSTEGGDESEDSSEDEGVAGEGDEDSTDSEETHDDEFEKVMEGGKMEMRKRKRTEEEMVEITDPLFIPEFDISPPPRSSTPVSVAVTAATSQATSSRAGRGKRSRFSFQRRSELTAAATTTVTSVAAVSVS</sequence>
<comment type="caution">
    <text evidence="2">The sequence shown here is derived from an EMBL/GenBank/DDBJ whole genome shotgun (WGS) entry which is preliminary data.</text>
</comment>
<evidence type="ECO:0000313" key="2">
    <source>
        <dbReference type="EMBL" id="KAD3640168.1"/>
    </source>
</evidence>
<reference evidence="2 3" key="1">
    <citation type="submission" date="2019-05" db="EMBL/GenBank/DDBJ databases">
        <title>Mikania micrantha, genome provides insights into the molecular mechanism of rapid growth.</title>
        <authorList>
            <person name="Liu B."/>
        </authorList>
    </citation>
    <scope>NUCLEOTIDE SEQUENCE [LARGE SCALE GENOMIC DNA]</scope>
    <source>
        <strain evidence="2">NLD-2019</strain>
        <tissue evidence="2">Leaf</tissue>
    </source>
</reference>
<protein>
    <submittedName>
        <fullName evidence="2">Uncharacterized protein</fullName>
    </submittedName>
</protein>
<feature type="region of interest" description="Disordered" evidence="1">
    <location>
        <begin position="78"/>
        <end position="122"/>
    </location>
</feature>
<evidence type="ECO:0000256" key="1">
    <source>
        <dbReference type="SAM" id="MobiDB-lite"/>
    </source>
</evidence>
<dbReference type="AlphaFoldDB" id="A0A5N6MJA7"/>
<name>A0A5N6MJA7_9ASTR</name>
<organism evidence="2 3">
    <name type="scientific">Mikania micrantha</name>
    <name type="common">bitter vine</name>
    <dbReference type="NCBI Taxonomy" id="192012"/>
    <lineage>
        <taxon>Eukaryota</taxon>
        <taxon>Viridiplantae</taxon>
        <taxon>Streptophyta</taxon>
        <taxon>Embryophyta</taxon>
        <taxon>Tracheophyta</taxon>
        <taxon>Spermatophyta</taxon>
        <taxon>Magnoliopsida</taxon>
        <taxon>eudicotyledons</taxon>
        <taxon>Gunneridae</taxon>
        <taxon>Pentapetalae</taxon>
        <taxon>asterids</taxon>
        <taxon>campanulids</taxon>
        <taxon>Asterales</taxon>
        <taxon>Asteraceae</taxon>
        <taxon>Asteroideae</taxon>
        <taxon>Heliantheae alliance</taxon>
        <taxon>Eupatorieae</taxon>
        <taxon>Mikania</taxon>
    </lineage>
</organism>
<feature type="region of interest" description="Disordered" evidence="1">
    <location>
        <begin position="197"/>
        <end position="258"/>
    </location>
</feature>
<accession>A0A5N6MJA7</accession>
<proteinExistence type="predicted"/>
<dbReference type="Proteomes" id="UP000326396">
    <property type="component" value="Linkage Group LG5"/>
</dbReference>
<gene>
    <name evidence="2" type="ORF">E3N88_29391</name>
</gene>